<dbReference type="EMBL" id="AP018113">
    <property type="protein sequence ID" value="BAX63991.1"/>
    <property type="molecule type" value="Genomic_DNA"/>
</dbReference>
<sequence length="239" mass="27181">MQNTTKARVFRTALQAPFQLHLSPTELATEELELREPERHQLAVYVEPPNAPGLNQIIPMLRRRVRADKKRYPAGDGYTPLAGNGLHAARQTLSKSRDTKAGYEPHPEFVAQVQYRLIVTDHLDPIGYCTFCIAISDWHDVEIDIDEVWLDRRYRSQGIGQAMADKVARIALSTMRELDTRVSEHCTKKLKLDVLVGGDVYSESGASFVRCASSALSFGATFMTWDALKFSRFQWEPRW</sequence>
<name>A0A1Y1BW04_9BURK</name>
<reference evidence="2 3" key="1">
    <citation type="journal article" date="2017" name="Genome Announc.">
        <title>Complete Genome Sequence of Burkholderia stabilis FERMP-21014.</title>
        <authorList>
            <person name="Konishi K."/>
            <person name="Kumagai T."/>
            <person name="Sakasegawa S."/>
            <person name="Tamura T."/>
        </authorList>
    </citation>
    <scope>NUCLEOTIDE SEQUENCE [LARGE SCALE GENOMIC DNA]</scope>
    <source>
        <strain evidence="2 3">FERMP-21014</strain>
    </source>
</reference>
<accession>A0A1Y1BW04</accession>
<evidence type="ECO:0000259" key="1">
    <source>
        <dbReference type="Pfam" id="PF00583"/>
    </source>
</evidence>
<dbReference type="CDD" id="cd04301">
    <property type="entry name" value="NAT_SF"/>
    <property type="match status" value="1"/>
</dbReference>
<dbReference type="RefSeq" id="WP_157776472.1">
    <property type="nucleotide sequence ID" value="NZ_AP018113.1"/>
</dbReference>
<dbReference type="SUPFAM" id="SSF55729">
    <property type="entry name" value="Acyl-CoA N-acyltransferases (Nat)"/>
    <property type="match status" value="1"/>
</dbReference>
<dbReference type="GO" id="GO:0016747">
    <property type="term" value="F:acyltransferase activity, transferring groups other than amino-acyl groups"/>
    <property type="evidence" value="ECO:0007669"/>
    <property type="project" value="InterPro"/>
</dbReference>
<protein>
    <recommendedName>
        <fullName evidence="1">N-acetyltransferase domain-containing protein</fullName>
    </recommendedName>
</protein>
<dbReference type="Pfam" id="PF00583">
    <property type="entry name" value="Acetyltransf_1"/>
    <property type="match status" value="1"/>
</dbReference>
<dbReference type="AlphaFoldDB" id="A0A1Y1BW04"/>
<evidence type="ECO:0000313" key="2">
    <source>
        <dbReference type="EMBL" id="BAX63991.1"/>
    </source>
</evidence>
<feature type="domain" description="N-acetyltransferase" evidence="1">
    <location>
        <begin position="124"/>
        <end position="182"/>
    </location>
</feature>
<dbReference type="Gene3D" id="3.40.630.30">
    <property type="match status" value="1"/>
</dbReference>
<dbReference type="Proteomes" id="UP000218432">
    <property type="component" value="Chromosome 3"/>
</dbReference>
<dbReference type="InterPro" id="IPR000182">
    <property type="entry name" value="GNAT_dom"/>
</dbReference>
<organism evidence="2 3">
    <name type="scientific">Burkholderia stabilis</name>
    <dbReference type="NCBI Taxonomy" id="95485"/>
    <lineage>
        <taxon>Bacteria</taxon>
        <taxon>Pseudomonadati</taxon>
        <taxon>Pseudomonadota</taxon>
        <taxon>Betaproteobacteria</taxon>
        <taxon>Burkholderiales</taxon>
        <taxon>Burkholderiaceae</taxon>
        <taxon>Burkholderia</taxon>
        <taxon>Burkholderia cepacia complex</taxon>
    </lineage>
</organism>
<dbReference type="InterPro" id="IPR016181">
    <property type="entry name" value="Acyl_CoA_acyltransferase"/>
</dbReference>
<evidence type="ECO:0000313" key="3">
    <source>
        <dbReference type="Proteomes" id="UP000218432"/>
    </source>
</evidence>
<gene>
    <name evidence="2" type="ORF">BSFP_068640</name>
</gene>
<proteinExistence type="predicted"/>